<name>K0QYD6_THAOC</name>
<organism evidence="2 3">
    <name type="scientific">Thalassiosira oceanica</name>
    <name type="common">Marine diatom</name>
    <dbReference type="NCBI Taxonomy" id="159749"/>
    <lineage>
        <taxon>Eukaryota</taxon>
        <taxon>Sar</taxon>
        <taxon>Stramenopiles</taxon>
        <taxon>Ochrophyta</taxon>
        <taxon>Bacillariophyta</taxon>
        <taxon>Coscinodiscophyceae</taxon>
        <taxon>Thalassiosirophycidae</taxon>
        <taxon>Thalassiosirales</taxon>
        <taxon>Thalassiosiraceae</taxon>
        <taxon>Thalassiosira</taxon>
    </lineage>
</organism>
<proteinExistence type="predicted"/>
<dbReference type="EMBL" id="AGNL01050775">
    <property type="protein sequence ID" value="EJK43675.1"/>
    <property type="molecule type" value="Genomic_DNA"/>
</dbReference>
<evidence type="ECO:0000313" key="2">
    <source>
        <dbReference type="EMBL" id="EJK43675.1"/>
    </source>
</evidence>
<accession>K0QYD6</accession>
<gene>
    <name evidence="2" type="ORF">THAOC_37860</name>
</gene>
<feature type="compositionally biased region" description="Basic and acidic residues" evidence="1">
    <location>
        <begin position="226"/>
        <end position="235"/>
    </location>
</feature>
<sequence>MERMRKEHEQKEEEKRKAAEDKKEKEAEKIMLREIDELKAQLAEERKAKDAGAKAAELAEEMKAMSAAIATAARDETSEDLRSELEELRDMKASLMQEMKGYAAPAPPPRRYAAEPAPLPSPRRYAAEPAPLPSPRRYRAETPRDDPSPPPPRYYERPGLDRHRPLPFVPRRGVRVSGRLRPREEGPREVQAAGRPAPELAPVRLAGTRVAEDGVLAEARGRRRHDVHEAGHEPEAQAAIQITG</sequence>
<protein>
    <submittedName>
        <fullName evidence="2">Uncharacterized protein</fullName>
    </submittedName>
</protein>
<evidence type="ECO:0000313" key="3">
    <source>
        <dbReference type="Proteomes" id="UP000266841"/>
    </source>
</evidence>
<keyword evidence="3" id="KW-1185">Reference proteome</keyword>
<feature type="compositionally biased region" description="Basic and acidic residues" evidence="1">
    <location>
        <begin position="138"/>
        <end position="147"/>
    </location>
</feature>
<feature type="region of interest" description="Disordered" evidence="1">
    <location>
        <begin position="220"/>
        <end position="244"/>
    </location>
</feature>
<reference evidence="2 3" key="1">
    <citation type="journal article" date="2012" name="Genome Biol.">
        <title>Genome and low-iron response of an oceanic diatom adapted to chronic iron limitation.</title>
        <authorList>
            <person name="Lommer M."/>
            <person name="Specht M."/>
            <person name="Roy A.S."/>
            <person name="Kraemer L."/>
            <person name="Andreson R."/>
            <person name="Gutowska M.A."/>
            <person name="Wolf J."/>
            <person name="Bergner S.V."/>
            <person name="Schilhabel M.B."/>
            <person name="Klostermeier U.C."/>
            <person name="Beiko R.G."/>
            <person name="Rosenstiel P."/>
            <person name="Hippler M."/>
            <person name="Laroche J."/>
        </authorList>
    </citation>
    <scope>NUCLEOTIDE SEQUENCE [LARGE SCALE GENOMIC DNA]</scope>
    <source>
        <strain evidence="2 3">CCMP1005</strain>
    </source>
</reference>
<dbReference type="AlphaFoldDB" id="K0QYD6"/>
<dbReference type="Proteomes" id="UP000266841">
    <property type="component" value="Unassembled WGS sequence"/>
</dbReference>
<feature type="compositionally biased region" description="Basic and acidic residues" evidence="1">
    <location>
        <begin position="154"/>
        <end position="164"/>
    </location>
</feature>
<feature type="region of interest" description="Disordered" evidence="1">
    <location>
        <begin position="99"/>
        <end position="202"/>
    </location>
</feature>
<feature type="region of interest" description="Disordered" evidence="1">
    <location>
        <begin position="1"/>
        <end position="27"/>
    </location>
</feature>
<comment type="caution">
    <text evidence="2">The sequence shown here is derived from an EMBL/GenBank/DDBJ whole genome shotgun (WGS) entry which is preliminary data.</text>
</comment>
<evidence type="ECO:0000256" key="1">
    <source>
        <dbReference type="SAM" id="MobiDB-lite"/>
    </source>
</evidence>